<dbReference type="GO" id="GO:0019693">
    <property type="term" value="P:ribose phosphate metabolic process"/>
    <property type="evidence" value="ECO:0007669"/>
    <property type="project" value="TreeGrafter"/>
</dbReference>
<accession>A0A1E3ADC7</accession>
<dbReference type="EC" id="3.6.1.13" evidence="5"/>
<dbReference type="Pfam" id="PF00293">
    <property type="entry name" value="NUDIX"/>
    <property type="match status" value="1"/>
</dbReference>
<dbReference type="PRINTS" id="PR00502">
    <property type="entry name" value="NUDIXFAMILY"/>
</dbReference>
<proteinExistence type="inferred from homology"/>
<evidence type="ECO:0000256" key="2">
    <source>
        <dbReference type="ARBA" id="ARBA00022801"/>
    </source>
</evidence>
<dbReference type="InterPro" id="IPR015797">
    <property type="entry name" value="NUDIX_hydrolase-like_dom_sf"/>
</dbReference>
<dbReference type="InterPro" id="IPR000086">
    <property type="entry name" value="NUDIX_hydrolase_dom"/>
</dbReference>
<evidence type="ECO:0000259" key="4">
    <source>
        <dbReference type="PROSITE" id="PS51462"/>
    </source>
</evidence>
<dbReference type="AlphaFoldDB" id="A0A1E3ADC7"/>
<dbReference type="GO" id="GO:0047631">
    <property type="term" value="F:ADP-ribose diphosphatase activity"/>
    <property type="evidence" value="ECO:0007669"/>
    <property type="project" value="UniProtKB-EC"/>
</dbReference>
<dbReference type="EMBL" id="MCGH01000002">
    <property type="protein sequence ID" value="ODM06537.1"/>
    <property type="molecule type" value="Genomic_DNA"/>
</dbReference>
<keyword evidence="2 3" id="KW-0378">Hydrolase</keyword>
<evidence type="ECO:0000313" key="6">
    <source>
        <dbReference type="Proteomes" id="UP000094067"/>
    </source>
</evidence>
<comment type="caution">
    <text evidence="5">The sequence shown here is derived from an EMBL/GenBank/DDBJ whole genome shotgun (WGS) entry which is preliminary data.</text>
</comment>
<protein>
    <submittedName>
        <fullName evidence="5">ADP-ribose pyrophosphatase</fullName>
        <ecNumber evidence="5">3.6.1.13</ecNumber>
    </submittedName>
</protein>
<dbReference type="PANTHER" id="PTHR11839">
    <property type="entry name" value="UDP/ADP-SUGAR PYROPHOSPHATASE"/>
    <property type="match status" value="1"/>
</dbReference>
<dbReference type="GO" id="GO:0006753">
    <property type="term" value="P:nucleoside phosphate metabolic process"/>
    <property type="evidence" value="ECO:0007669"/>
    <property type="project" value="TreeGrafter"/>
</dbReference>
<dbReference type="PATRIC" id="fig|1432052.4.peg.2711"/>
<evidence type="ECO:0000313" key="5">
    <source>
        <dbReference type="EMBL" id="ODM06537.1"/>
    </source>
</evidence>
<dbReference type="PROSITE" id="PS51462">
    <property type="entry name" value="NUDIX"/>
    <property type="match status" value="1"/>
</dbReference>
<name>A0A1E3ADC7_9FIRM</name>
<evidence type="ECO:0000256" key="3">
    <source>
        <dbReference type="RuleBase" id="RU003476"/>
    </source>
</evidence>
<dbReference type="PANTHER" id="PTHR11839:SF18">
    <property type="entry name" value="NUDIX HYDROLASE DOMAIN-CONTAINING PROTEIN"/>
    <property type="match status" value="1"/>
</dbReference>
<evidence type="ECO:0000256" key="1">
    <source>
        <dbReference type="ARBA" id="ARBA00001946"/>
    </source>
</evidence>
<comment type="cofactor">
    <cofactor evidence="1">
        <name>Mg(2+)</name>
        <dbReference type="ChEBI" id="CHEBI:18420"/>
    </cofactor>
</comment>
<dbReference type="InterPro" id="IPR020084">
    <property type="entry name" value="NUDIX_hydrolase_CS"/>
</dbReference>
<dbReference type="InterPro" id="IPR020476">
    <property type="entry name" value="Nudix_hydrolase"/>
</dbReference>
<dbReference type="Gene3D" id="3.90.79.10">
    <property type="entry name" value="Nucleoside Triphosphate Pyrophosphohydrolase"/>
    <property type="match status" value="1"/>
</dbReference>
<dbReference type="CDD" id="cd03424">
    <property type="entry name" value="NUDIX_ADPRase_Nudt5_UGPPase_Nudt14"/>
    <property type="match status" value="1"/>
</dbReference>
<comment type="similarity">
    <text evidence="3">Belongs to the Nudix hydrolase family.</text>
</comment>
<dbReference type="RefSeq" id="WP_069152445.1">
    <property type="nucleotide sequence ID" value="NZ_MCGH01000002.1"/>
</dbReference>
<reference evidence="5 6" key="1">
    <citation type="submission" date="2016-07" db="EMBL/GenBank/DDBJ databases">
        <title>Characterization of isolates of Eisenbergiella tayi derived from blood cultures, using whole genome sequencing.</title>
        <authorList>
            <person name="Burdz T."/>
            <person name="Wiebe D."/>
            <person name="Huynh C."/>
            <person name="Bernard K."/>
        </authorList>
    </citation>
    <scope>NUCLEOTIDE SEQUENCE [LARGE SCALE GENOMIC DNA]</scope>
    <source>
        <strain evidence="5 6">NML 110608</strain>
    </source>
</reference>
<gene>
    <name evidence="5" type="primary">nudF_1</name>
    <name evidence="5" type="ORF">BEI61_02427</name>
</gene>
<sequence>MRLLRMKKIHEGSYLNNYELTYLNKGGREKVFELVSRSRLSCAGDIGRQVNGVTIVAFQDDRLLLLKEFRMSINKSIYNLCAGMIQDGESVEECARRELYEETGLSVSRFLDILPPSYSAVGFSDTSTYLVIVQTEGSFSDHTSENEEIKAGLYSREEIREMLKTEEFSSRSQTVAYFFANGFSLPGLYKEEM</sequence>
<dbReference type="SUPFAM" id="SSF55811">
    <property type="entry name" value="Nudix"/>
    <property type="match status" value="1"/>
</dbReference>
<dbReference type="PROSITE" id="PS00893">
    <property type="entry name" value="NUDIX_BOX"/>
    <property type="match status" value="1"/>
</dbReference>
<organism evidence="5 6">
    <name type="scientific">Eisenbergiella tayi</name>
    <dbReference type="NCBI Taxonomy" id="1432052"/>
    <lineage>
        <taxon>Bacteria</taxon>
        <taxon>Bacillati</taxon>
        <taxon>Bacillota</taxon>
        <taxon>Clostridia</taxon>
        <taxon>Lachnospirales</taxon>
        <taxon>Lachnospiraceae</taxon>
        <taxon>Eisenbergiella</taxon>
    </lineage>
</organism>
<feature type="domain" description="Nudix hydrolase" evidence="4">
    <location>
        <begin position="48"/>
        <end position="176"/>
    </location>
</feature>
<dbReference type="Proteomes" id="UP000094067">
    <property type="component" value="Unassembled WGS sequence"/>
</dbReference>